<dbReference type="AlphaFoldDB" id="C1FGV1"/>
<feature type="region of interest" description="Disordered" evidence="2">
    <location>
        <begin position="1"/>
        <end position="51"/>
    </location>
</feature>
<accession>C1FGV1</accession>
<dbReference type="eggNOG" id="KOG2936">
    <property type="taxonomic scope" value="Eukaryota"/>
</dbReference>
<keyword evidence="5" id="KW-1185">Reference proteome</keyword>
<proteinExistence type="inferred from homology"/>
<dbReference type="PANTHER" id="PTHR13009">
    <property type="entry name" value="HEAT SHOCK PROTEIN 90 HSP90 CO-CHAPERONE AHA-1"/>
    <property type="match status" value="1"/>
</dbReference>
<dbReference type="RefSeq" id="XP_002508349.1">
    <property type="nucleotide sequence ID" value="XM_002508303.1"/>
</dbReference>
<protein>
    <recommendedName>
        <fullName evidence="3">Activator of Hsp90 ATPase AHSA1-like N-terminal domain-containing protein</fullName>
    </recommendedName>
</protein>
<dbReference type="STRING" id="296587.C1FGV1"/>
<dbReference type="GO" id="GO:0005829">
    <property type="term" value="C:cytosol"/>
    <property type="evidence" value="ECO:0007669"/>
    <property type="project" value="TreeGrafter"/>
</dbReference>
<comment type="similarity">
    <text evidence="1">Belongs to the AHA1 family.</text>
</comment>
<dbReference type="FunCoup" id="C1FGV1">
    <property type="interactions" value="55"/>
</dbReference>
<name>C1FGV1_MICCC</name>
<dbReference type="GO" id="GO:0051087">
    <property type="term" value="F:protein-folding chaperone binding"/>
    <property type="evidence" value="ECO:0007669"/>
    <property type="project" value="InterPro"/>
</dbReference>
<dbReference type="InterPro" id="IPR036338">
    <property type="entry name" value="Aha1"/>
</dbReference>
<sequence length="225" mass="24274">MTEAENKAEAPAANGDGAAKAKKDKGPIGYHYWHQQANQGTAPKAAPVKLSEEEADKLAKQMSGGGVGLSSWNRAGTWEERGHTDWAKARVEELVVGKTIDVAGGGAAVVKEVKTFKGDATVVMVRGKPRHGFDFDVTLAWECTFEGDGEDVKPVKGTVHIPEASRDTVDDDEVEYTVKVEDRKTDRRSQEDAAYDALKGGLRTFLRETFGTIDKELLARANGGA</sequence>
<evidence type="ECO:0000256" key="1">
    <source>
        <dbReference type="ARBA" id="ARBA00006817"/>
    </source>
</evidence>
<reference evidence="4 5" key="1">
    <citation type="journal article" date="2009" name="Science">
        <title>Green evolution and dynamic adaptations revealed by genomes of the marine picoeukaryotes Micromonas.</title>
        <authorList>
            <person name="Worden A.Z."/>
            <person name="Lee J.H."/>
            <person name="Mock T."/>
            <person name="Rouze P."/>
            <person name="Simmons M.P."/>
            <person name="Aerts A.L."/>
            <person name="Allen A.E."/>
            <person name="Cuvelier M.L."/>
            <person name="Derelle E."/>
            <person name="Everett M.V."/>
            <person name="Foulon E."/>
            <person name="Grimwood J."/>
            <person name="Gundlach H."/>
            <person name="Henrissat B."/>
            <person name="Napoli C."/>
            <person name="McDonald S.M."/>
            <person name="Parker M.S."/>
            <person name="Rombauts S."/>
            <person name="Salamov A."/>
            <person name="Von Dassow P."/>
            <person name="Badger J.H."/>
            <person name="Coutinho P.M."/>
            <person name="Demir E."/>
            <person name="Dubchak I."/>
            <person name="Gentemann C."/>
            <person name="Eikrem W."/>
            <person name="Gready J.E."/>
            <person name="John U."/>
            <person name="Lanier W."/>
            <person name="Lindquist E.A."/>
            <person name="Lucas S."/>
            <person name="Mayer K.F."/>
            <person name="Moreau H."/>
            <person name="Not F."/>
            <person name="Otillar R."/>
            <person name="Panaud O."/>
            <person name="Pangilinan J."/>
            <person name="Paulsen I."/>
            <person name="Piegu B."/>
            <person name="Poliakov A."/>
            <person name="Robbens S."/>
            <person name="Schmutz J."/>
            <person name="Toulza E."/>
            <person name="Wyss T."/>
            <person name="Zelensky A."/>
            <person name="Zhou K."/>
            <person name="Armbrust E.V."/>
            <person name="Bhattacharya D."/>
            <person name="Goodenough U.W."/>
            <person name="Van de Peer Y."/>
            <person name="Grigoriev I.V."/>
        </authorList>
    </citation>
    <scope>NUCLEOTIDE SEQUENCE [LARGE SCALE GENOMIC DNA]</scope>
    <source>
        <strain evidence="5">RCC299 / NOUM17</strain>
    </source>
</reference>
<dbReference type="EMBL" id="CP001575">
    <property type="protein sequence ID" value="ACO69607.1"/>
    <property type="molecule type" value="Genomic_DNA"/>
</dbReference>
<gene>
    <name evidence="4" type="ORF">MICPUN_108833</name>
</gene>
<dbReference type="InParanoid" id="C1FGV1"/>
<dbReference type="PANTHER" id="PTHR13009:SF22">
    <property type="entry name" value="LD43819P"/>
    <property type="match status" value="1"/>
</dbReference>
<dbReference type="Proteomes" id="UP000002009">
    <property type="component" value="Chromosome 8"/>
</dbReference>
<evidence type="ECO:0000259" key="3">
    <source>
        <dbReference type="SMART" id="SM01000"/>
    </source>
</evidence>
<dbReference type="Gene3D" id="3.15.10.20">
    <property type="entry name" value="Activator of Hsp90 ATPase Aha1, N-terminal domain"/>
    <property type="match status" value="1"/>
</dbReference>
<dbReference type="SUPFAM" id="SSF103111">
    <property type="entry name" value="Activator of Hsp90 ATPase, Aha1"/>
    <property type="match status" value="1"/>
</dbReference>
<dbReference type="GeneID" id="8245702"/>
<feature type="compositionally biased region" description="Low complexity" evidence="2">
    <location>
        <begin position="9"/>
        <end position="18"/>
    </location>
</feature>
<dbReference type="GO" id="GO:0001671">
    <property type="term" value="F:ATPase activator activity"/>
    <property type="evidence" value="ECO:0007669"/>
    <property type="project" value="InterPro"/>
</dbReference>
<evidence type="ECO:0000313" key="4">
    <source>
        <dbReference type="EMBL" id="ACO69607.1"/>
    </source>
</evidence>
<dbReference type="InterPro" id="IPR015310">
    <property type="entry name" value="AHSA1-like_N"/>
</dbReference>
<evidence type="ECO:0000256" key="2">
    <source>
        <dbReference type="SAM" id="MobiDB-lite"/>
    </source>
</evidence>
<feature type="domain" description="Activator of Hsp90 ATPase AHSA1-like N-terminal" evidence="3">
    <location>
        <begin position="80"/>
        <end position="220"/>
    </location>
</feature>
<dbReference type="GO" id="GO:0006457">
    <property type="term" value="P:protein folding"/>
    <property type="evidence" value="ECO:0007669"/>
    <property type="project" value="TreeGrafter"/>
</dbReference>
<organism evidence="4 5">
    <name type="scientific">Micromonas commoda (strain RCC299 / NOUM17 / CCMP2709)</name>
    <name type="common">Picoplanktonic green alga</name>
    <dbReference type="NCBI Taxonomy" id="296587"/>
    <lineage>
        <taxon>Eukaryota</taxon>
        <taxon>Viridiplantae</taxon>
        <taxon>Chlorophyta</taxon>
        <taxon>Mamiellophyceae</taxon>
        <taxon>Mamiellales</taxon>
        <taxon>Mamiellaceae</taxon>
        <taxon>Micromonas</taxon>
    </lineage>
</organism>
<dbReference type="Pfam" id="PF09229">
    <property type="entry name" value="Aha1_N"/>
    <property type="match status" value="1"/>
</dbReference>
<dbReference type="OrthoDB" id="567237at2759"/>
<dbReference type="OMA" id="IEGEREC"/>
<dbReference type="KEGG" id="mis:MICPUN_108833"/>
<evidence type="ECO:0000313" key="5">
    <source>
        <dbReference type="Proteomes" id="UP000002009"/>
    </source>
</evidence>
<dbReference type="SMART" id="SM01000">
    <property type="entry name" value="Aha1_N"/>
    <property type="match status" value="1"/>
</dbReference>